<dbReference type="AlphaFoldDB" id="A0A085LM33"/>
<proteinExistence type="predicted"/>
<sequence length="784" mass="89798">MITGEIDDVLLEPLFQCPDLFDNETFAALSRKPIGPTDLSPTKICVFLLVFVYYSILPSRRTLESSTFVNIIRDILLKGKGGHSFSELCNFLNTSLSNEDSAYLVASLSKTIEPLTKDFSTFYVKLRYMCDRLINYCQIPGDYPLAKDFANFFWYMADLHLLTIMYEYFKAYVLPSGVTRLPAKVGDYVSDSESDDCRCTSGLDSSSLLSIELNRYRMRFRRLPKIPVDMFVRETELFAREQRYLHFLNSMRVMNGHLAEIDILESCSKIHCPEFGEDERTKGAKSRRKKFAPTAAIVQKFIFRAELMLQCGRRPYHPQLLRGLAEDDYDRELNFVKRSCRNWLKYYTFREMAKQLYAECLRASSIRHNNRMAASCLFPLLLLESGSKQVACFKSLLLTMKVIPNPGMPANLMDIFSSLSQLTELAEEAANLMKTEDVFNDAPCLATVAKAALSSYALLFGDYKKAKELWTDLQRQRCFSEKLFEGESACLLGSNYTLALFLQGHIKAARSSLQSLKLSFREHELSRHWRKCEASMNFTSSFFKQDNANCKDNLVKLATFCPLEAKLKECALLLSNGELRECQRLLIHIRNDCEEKRIYLFRWLLLAAEAAAYQNCDSHRMSYYLSTLKQISIHQKDTNTSALIGLLEAIIHLLRGDADQLVHIALDALLKLSETGTAFEQGQCRFLLGIGYLMKARKVVENEEKERMLITSVEDMTEAASLFSLVKAPYHEKVALWYLAQTYHALGRWQLRNENAEAFLALDEAHPGDCHMQFLAKALLLPKY</sequence>
<dbReference type="EMBL" id="KL363400">
    <property type="protein sequence ID" value="KFD46029.1"/>
    <property type="molecule type" value="Genomic_DNA"/>
</dbReference>
<evidence type="ECO:0000313" key="2">
    <source>
        <dbReference type="Proteomes" id="UP000030764"/>
    </source>
</evidence>
<gene>
    <name evidence="1" type="ORF">M513_13088</name>
</gene>
<dbReference type="Proteomes" id="UP000030764">
    <property type="component" value="Unassembled WGS sequence"/>
</dbReference>
<name>A0A085LM33_9BILA</name>
<protein>
    <recommendedName>
        <fullName evidence="3">Anaphase-promoting complex subunit 5</fullName>
    </recommendedName>
</protein>
<accession>A0A085LM33</accession>
<organism evidence="1 2">
    <name type="scientific">Trichuris suis</name>
    <name type="common">pig whipworm</name>
    <dbReference type="NCBI Taxonomy" id="68888"/>
    <lineage>
        <taxon>Eukaryota</taxon>
        <taxon>Metazoa</taxon>
        <taxon>Ecdysozoa</taxon>
        <taxon>Nematoda</taxon>
        <taxon>Enoplea</taxon>
        <taxon>Dorylaimia</taxon>
        <taxon>Trichinellida</taxon>
        <taxon>Trichuridae</taxon>
        <taxon>Trichuris</taxon>
    </lineage>
</organism>
<keyword evidence="2" id="KW-1185">Reference proteome</keyword>
<reference evidence="1 2" key="1">
    <citation type="journal article" date="2014" name="Nat. Genet.">
        <title>Genome and transcriptome of the porcine whipworm Trichuris suis.</title>
        <authorList>
            <person name="Jex A.R."/>
            <person name="Nejsum P."/>
            <person name="Schwarz E.M."/>
            <person name="Hu L."/>
            <person name="Young N.D."/>
            <person name="Hall R.S."/>
            <person name="Korhonen P.K."/>
            <person name="Liao S."/>
            <person name="Thamsborg S."/>
            <person name="Xia J."/>
            <person name="Xu P."/>
            <person name="Wang S."/>
            <person name="Scheerlinck J.P."/>
            <person name="Hofmann A."/>
            <person name="Sternberg P.W."/>
            <person name="Wang J."/>
            <person name="Gasser R.B."/>
        </authorList>
    </citation>
    <scope>NUCLEOTIDE SEQUENCE [LARGE SCALE GENOMIC DNA]</scope>
    <source>
        <strain evidence="1">DCEP-RM93M</strain>
    </source>
</reference>
<evidence type="ECO:0000313" key="1">
    <source>
        <dbReference type="EMBL" id="KFD46029.1"/>
    </source>
</evidence>
<evidence type="ECO:0008006" key="3">
    <source>
        <dbReference type="Google" id="ProtNLM"/>
    </source>
</evidence>